<sequence length="149" mass="15873">MDYATLRAEYDSLREQFLAGALNSAELVAMAVLVRARAAELPSAERSRLEGELDSLERLASYTPAPRSADASDEGSDALVDEASEVSRLARRADGSAAERLARAEAGLAKIRELAEGAESPRQRRAVLQYGEVLARLASALRDDGPGSA</sequence>
<gene>
    <name evidence="2" type="ORF">GCM10009741_48880</name>
</gene>
<reference evidence="2 3" key="1">
    <citation type="journal article" date="2019" name="Int. J. Syst. Evol. Microbiol.">
        <title>The Global Catalogue of Microorganisms (GCM) 10K type strain sequencing project: providing services to taxonomists for standard genome sequencing and annotation.</title>
        <authorList>
            <consortium name="The Broad Institute Genomics Platform"/>
            <consortium name="The Broad Institute Genome Sequencing Center for Infectious Disease"/>
            <person name="Wu L."/>
            <person name="Ma J."/>
        </authorList>
    </citation>
    <scope>NUCLEOTIDE SEQUENCE [LARGE SCALE GENOMIC DNA]</scope>
    <source>
        <strain evidence="2 3">JCM 14303</strain>
    </source>
</reference>
<accession>A0ABN2BHA9</accession>
<feature type="compositionally biased region" description="Acidic residues" evidence="1">
    <location>
        <begin position="71"/>
        <end position="80"/>
    </location>
</feature>
<organism evidence="2 3">
    <name type="scientific">Kribbella lupini</name>
    <dbReference type="NCBI Taxonomy" id="291602"/>
    <lineage>
        <taxon>Bacteria</taxon>
        <taxon>Bacillati</taxon>
        <taxon>Actinomycetota</taxon>
        <taxon>Actinomycetes</taxon>
        <taxon>Propionibacteriales</taxon>
        <taxon>Kribbellaceae</taxon>
        <taxon>Kribbella</taxon>
    </lineage>
</organism>
<dbReference type="EMBL" id="BAAANC010000002">
    <property type="protein sequence ID" value="GAA1540322.1"/>
    <property type="molecule type" value="Genomic_DNA"/>
</dbReference>
<evidence type="ECO:0000256" key="1">
    <source>
        <dbReference type="SAM" id="MobiDB-lite"/>
    </source>
</evidence>
<feature type="region of interest" description="Disordered" evidence="1">
    <location>
        <begin position="60"/>
        <end position="80"/>
    </location>
</feature>
<dbReference type="Proteomes" id="UP001500363">
    <property type="component" value="Unassembled WGS sequence"/>
</dbReference>
<proteinExistence type="predicted"/>
<evidence type="ECO:0000313" key="2">
    <source>
        <dbReference type="EMBL" id="GAA1540322.1"/>
    </source>
</evidence>
<evidence type="ECO:0000313" key="3">
    <source>
        <dbReference type="Proteomes" id="UP001500363"/>
    </source>
</evidence>
<protein>
    <submittedName>
        <fullName evidence="2">Uncharacterized protein</fullName>
    </submittedName>
</protein>
<comment type="caution">
    <text evidence="2">The sequence shown here is derived from an EMBL/GenBank/DDBJ whole genome shotgun (WGS) entry which is preliminary data.</text>
</comment>
<dbReference type="RefSeq" id="WP_344177844.1">
    <property type="nucleotide sequence ID" value="NZ_BAAANC010000002.1"/>
</dbReference>
<name>A0ABN2BHA9_9ACTN</name>
<keyword evidence="3" id="KW-1185">Reference proteome</keyword>